<reference evidence="2 3" key="1">
    <citation type="submission" date="2022-03" db="EMBL/GenBank/DDBJ databases">
        <authorList>
            <person name="Nunn A."/>
            <person name="Chopra R."/>
            <person name="Nunn A."/>
            <person name="Contreras Garrido A."/>
        </authorList>
    </citation>
    <scope>NUCLEOTIDE SEQUENCE [LARGE SCALE GENOMIC DNA]</scope>
</reference>
<protein>
    <submittedName>
        <fullName evidence="2">Uncharacterized protein</fullName>
    </submittedName>
</protein>
<feature type="compositionally biased region" description="Polar residues" evidence="1">
    <location>
        <begin position="1"/>
        <end position="20"/>
    </location>
</feature>
<dbReference type="AlphaFoldDB" id="A0AAU9SD31"/>
<accession>A0AAU9SD31</accession>
<dbReference type="EMBL" id="OU466860">
    <property type="protein sequence ID" value="CAH2060597.1"/>
    <property type="molecule type" value="Genomic_DNA"/>
</dbReference>
<proteinExistence type="predicted"/>
<feature type="non-terminal residue" evidence="2">
    <location>
        <position position="1"/>
    </location>
</feature>
<evidence type="ECO:0000313" key="3">
    <source>
        <dbReference type="Proteomes" id="UP000836841"/>
    </source>
</evidence>
<dbReference type="Proteomes" id="UP000836841">
    <property type="component" value="Chromosome 4"/>
</dbReference>
<evidence type="ECO:0000256" key="1">
    <source>
        <dbReference type="SAM" id="MobiDB-lite"/>
    </source>
</evidence>
<keyword evidence="3" id="KW-1185">Reference proteome</keyword>
<sequence length="90" mass="10754">EQVRSSPSRINKSTLHAQKSTTRRPNRKRINLESQVQTGFQHLEESRTSLLDTLPVEPMWKFWWEANRLLMNDEDVRDGFMKLRSEENKI</sequence>
<feature type="region of interest" description="Disordered" evidence="1">
    <location>
        <begin position="1"/>
        <end position="31"/>
    </location>
</feature>
<name>A0AAU9SD31_THLAR</name>
<organism evidence="2 3">
    <name type="scientific">Thlaspi arvense</name>
    <name type="common">Field penny-cress</name>
    <dbReference type="NCBI Taxonomy" id="13288"/>
    <lineage>
        <taxon>Eukaryota</taxon>
        <taxon>Viridiplantae</taxon>
        <taxon>Streptophyta</taxon>
        <taxon>Embryophyta</taxon>
        <taxon>Tracheophyta</taxon>
        <taxon>Spermatophyta</taxon>
        <taxon>Magnoliopsida</taxon>
        <taxon>eudicotyledons</taxon>
        <taxon>Gunneridae</taxon>
        <taxon>Pentapetalae</taxon>
        <taxon>rosids</taxon>
        <taxon>malvids</taxon>
        <taxon>Brassicales</taxon>
        <taxon>Brassicaceae</taxon>
        <taxon>Thlaspideae</taxon>
        <taxon>Thlaspi</taxon>
    </lineage>
</organism>
<gene>
    <name evidence="2" type="ORF">TAV2_LOCUS14307</name>
</gene>
<feature type="non-terminal residue" evidence="2">
    <location>
        <position position="90"/>
    </location>
</feature>
<evidence type="ECO:0000313" key="2">
    <source>
        <dbReference type="EMBL" id="CAH2060597.1"/>
    </source>
</evidence>